<proteinExistence type="predicted"/>
<dbReference type="AlphaFoldDB" id="C0XTU2"/>
<dbReference type="HOGENOM" id="CLU_972239_0_0_11"/>
<evidence type="ECO:0000313" key="2">
    <source>
        <dbReference type="Proteomes" id="UP000006196"/>
    </source>
</evidence>
<dbReference type="OrthoDB" id="9866657at2"/>
<dbReference type="Proteomes" id="UP000006196">
    <property type="component" value="Unassembled WGS sequence"/>
</dbReference>
<comment type="caution">
    <text evidence="1">The sequence shown here is derived from an EMBL/GenBank/DDBJ whole genome shotgun (WGS) entry which is preliminary data.</text>
</comment>
<reference evidence="1" key="1">
    <citation type="submission" date="2009-01" db="EMBL/GenBank/DDBJ databases">
        <authorList>
            <person name="Qin X."/>
            <person name="Bachman B."/>
            <person name="Battles P."/>
            <person name="Bell A."/>
            <person name="Bess C."/>
            <person name="Bickham C."/>
            <person name="Chaboub L."/>
            <person name="Chen D."/>
            <person name="Coyle M."/>
            <person name="Deiros D.R."/>
            <person name="Dinh H."/>
            <person name="Forbes L."/>
            <person name="Fowler G."/>
            <person name="Francisco L."/>
            <person name="Fu Q."/>
            <person name="Gubbala S."/>
            <person name="Hale W."/>
            <person name="Han Y."/>
            <person name="Hemphill L."/>
            <person name="Highlander S.K."/>
            <person name="Hirani K."/>
            <person name="Hogues M."/>
            <person name="Jackson L."/>
            <person name="Jakkamsetti A."/>
            <person name="Javaid M."/>
            <person name="Jiang H."/>
            <person name="Korchina V."/>
            <person name="Kovar C."/>
            <person name="Lara F."/>
            <person name="Lee S."/>
            <person name="Mata R."/>
            <person name="Mathew T."/>
            <person name="Moen C."/>
            <person name="Morales K."/>
            <person name="Munidasa M."/>
            <person name="Nazareth L."/>
            <person name="Ngo R."/>
            <person name="Nguyen L."/>
            <person name="Okwuonu G."/>
            <person name="Ongeri F."/>
            <person name="Patil S."/>
            <person name="Petrosino J."/>
            <person name="Pham C."/>
            <person name="Pham P."/>
            <person name="Pu L.-L."/>
            <person name="Puazo M."/>
            <person name="Raj R."/>
            <person name="Reid J."/>
            <person name="Rouhana J."/>
            <person name="Saada N."/>
            <person name="Shang Y."/>
            <person name="Simmons D."/>
            <person name="Thornton R."/>
            <person name="Warren J."/>
            <person name="Weissenberger G."/>
            <person name="Zhang J."/>
            <person name="Zhang L."/>
            <person name="Zhou C."/>
            <person name="Zhu D."/>
            <person name="Muzny D."/>
            <person name="Worley K."/>
            <person name="Gibbs R."/>
        </authorList>
    </citation>
    <scope>NUCLEOTIDE SEQUENCE [LARGE SCALE GENOMIC DNA]</scope>
    <source>
        <strain evidence="1">DSM 44291</strain>
    </source>
</reference>
<sequence>MSITFPAERVLRWLADQSDQQISAVPTDVISPDDSLSVYEELVGASLIKENRTLDGSFSFMLTNEGRIEASKAKHSYRASLAQRRILEWLTIHPTSAPSGLLETEWAEDFSGSLTEQEIGQATDELKDSGYIAGTETWGGGMIRARLTSAGHQLYRSQKSIDQFNQPGGAPTMSISADNYGNQTIGNQAVGSQVGSMTADMSMNVTTDDIVRALEEFRTTVQSAEVPGVSEEEKKDLIEEATKIQEKLPKRGIDWARQSIQALVTATMSGLGEGFATSLLNVLPSN</sequence>
<accession>C0XTU2</accession>
<dbReference type="EMBL" id="ACHJ01000157">
    <property type="protein sequence ID" value="EEI16336.1"/>
    <property type="molecule type" value="Genomic_DNA"/>
</dbReference>
<organism evidence="1 2">
    <name type="scientific">Corynebacterium lipophiloflavum (strain ATCC 700352 / DSM 44291 / CCUG 37336 / JCM 10383 / DMMZ 1944)</name>
    <dbReference type="NCBI Taxonomy" id="525263"/>
    <lineage>
        <taxon>Bacteria</taxon>
        <taxon>Bacillati</taxon>
        <taxon>Actinomycetota</taxon>
        <taxon>Actinomycetes</taxon>
        <taxon>Mycobacteriales</taxon>
        <taxon>Corynebacteriaceae</taxon>
        <taxon>Corynebacterium</taxon>
    </lineage>
</organism>
<keyword evidence="2" id="KW-1185">Reference proteome</keyword>
<evidence type="ECO:0000313" key="1">
    <source>
        <dbReference type="EMBL" id="EEI16336.1"/>
    </source>
</evidence>
<gene>
    <name evidence="1" type="ORF">HMPREF0298_1862</name>
</gene>
<dbReference type="RefSeq" id="WP_006839155.1">
    <property type="nucleotide sequence ID" value="NZ_GG667191.1"/>
</dbReference>
<name>C0XTU2_CORLD</name>
<protein>
    <submittedName>
        <fullName evidence="1">Uncharacterized protein</fullName>
    </submittedName>
</protein>